<feature type="modified residue" description="4-aspartylphosphate" evidence="2">
    <location>
        <position position="69"/>
    </location>
</feature>
<proteinExistence type="predicted"/>
<dbReference type="Proteomes" id="UP000641646">
    <property type="component" value="Unassembled WGS sequence"/>
</dbReference>
<dbReference type="AlphaFoldDB" id="A0A926ZJG6"/>
<dbReference type="RefSeq" id="WP_190470529.1">
    <property type="nucleotide sequence ID" value="NZ_JACJPW010000079.1"/>
</dbReference>
<dbReference type="GO" id="GO:0000160">
    <property type="term" value="P:phosphorelay signal transduction system"/>
    <property type="evidence" value="ECO:0007669"/>
    <property type="project" value="InterPro"/>
</dbReference>
<dbReference type="CDD" id="cd17546">
    <property type="entry name" value="REC_hyHK_CKI1_RcsC-like"/>
    <property type="match status" value="1"/>
</dbReference>
<dbReference type="EMBL" id="JACJPW010000079">
    <property type="protein sequence ID" value="MBD2184342.1"/>
    <property type="molecule type" value="Genomic_DNA"/>
</dbReference>
<evidence type="ECO:0000313" key="4">
    <source>
        <dbReference type="EMBL" id="MBD2184342.1"/>
    </source>
</evidence>
<protein>
    <submittedName>
        <fullName evidence="4">Response regulator</fullName>
    </submittedName>
</protein>
<dbReference type="InterPro" id="IPR011006">
    <property type="entry name" value="CheY-like_superfamily"/>
</dbReference>
<comment type="caution">
    <text evidence="4">The sequence shown here is derived from an EMBL/GenBank/DDBJ whole genome shotgun (WGS) entry which is preliminary data.</text>
</comment>
<evidence type="ECO:0000256" key="1">
    <source>
        <dbReference type="ARBA" id="ARBA00022553"/>
    </source>
</evidence>
<evidence type="ECO:0000259" key="3">
    <source>
        <dbReference type="PROSITE" id="PS50110"/>
    </source>
</evidence>
<name>A0A926ZJG6_9CYAN</name>
<sequence>MLKIQQIPLAQSGEQILADRILLVEDHEVNRRLLSDYLCYLGYQVLCLAEGSTFFQAMSKFRPQLVLLDLKLPGVDGYTILQEIREIPDWHQVPVIVVSAYAFKADQQRALSLGATRYFVKPVNLSHLRQAIQEELRDRPI</sequence>
<feature type="domain" description="Response regulatory" evidence="3">
    <location>
        <begin position="20"/>
        <end position="136"/>
    </location>
</feature>
<keyword evidence="5" id="KW-1185">Reference proteome</keyword>
<dbReference type="PROSITE" id="PS50110">
    <property type="entry name" value="RESPONSE_REGULATORY"/>
    <property type="match status" value="1"/>
</dbReference>
<dbReference type="InterPro" id="IPR001789">
    <property type="entry name" value="Sig_transdc_resp-reg_receiver"/>
</dbReference>
<keyword evidence="1 2" id="KW-0597">Phosphoprotein</keyword>
<organism evidence="4 5">
    <name type="scientific">Aerosakkonema funiforme FACHB-1375</name>
    <dbReference type="NCBI Taxonomy" id="2949571"/>
    <lineage>
        <taxon>Bacteria</taxon>
        <taxon>Bacillati</taxon>
        <taxon>Cyanobacteriota</taxon>
        <taxon>Cyanophyceae</taxon>
        <taxon>Oscillatoriophycideae</taxon>
        <taxon>Aerosakkonematales</taxon>
        <taxon>Aerosakkonemataceae</taxon>
        <taxon>Aerosakkonema</taxon>
    </lineage>
</organism>
<dbReference type="PANTHER" id="PTHR44591">
    <property type="entry name" value="STRESS RESPONSE REGULATOR PROTEIN 1"/>
    <property type="match status" value="1"/>
</dbReference>
<evidence type="ECO:0000313" key="5">
    <source>
        <dbReference type="Proteomes" id="UP000641646"/>
    </source>
</evidence>
<dbReference type="Pfam" id="PF00072">
    <property type="entry name" value="Response_reg"/>
    <property type="match status" value="1"/>
</dbReference>
<dbReference type="Gene3D" id="3.40.50.2300">
    <property type="match status" value="1"/>
</dbReference>
<dbReference type="SUPFAM" id="SSF52172">
    <property type="entry name" value="CheY-like"/>
    <property type="match status" value="1"/>
</dbReference>
<accession>A0A926ZJG6</accession>
<reference evidence="4" key="1">
    <citation type="journal article" date="2015" name="ISME J.">
        <title>Draft Genome Sequence of Streptomyces incarnatus NRRL8089, which Produces the Nucleoside Antibiotic Sinefungin.</title>
        <authorList>
            <person name="Oshima K."/>
            <person name="Hattori M."/>
            <person name="Shimizu H."/>
            <person name="Fukuda K."/>
            <person name="Nemoto M."/>
            <person name="Inagaki K."/>
            <person name="Tamura T."/>
        </authorList>
    </citation>
    <scope>NUCLEOTIDE SEQUENCE</scope>
    <source>
        <strain evidence="4">FACHB-1375</strain>
    </source>
</reference>
<evidence type="ECO:0000256" key="2">
    <source>
        <dbReference type="PROSITE-ProRule" id="PRU00169"/>
    </source>
</evidence>
<dbReference type="InterPro" id="IPR050595">
    <property type="entry name" value="Bact_response_regulator"/>
</dbReference>
<gene>
    <name evidence="4" type="ORF">H6G03_25290</name>
</gene>
<reference evidence="4" key="2">
    <citation type="submission" date="2020-08" db="EMBL/GenBank/DDBJ databases">
        <authorList>
            <person name="Chen M."/>
            <person name="Teng W."/>
            <person name="Zhao L."/>
            <person name="Hu C."/>
            <person name="Zhou Y."/>
            <person name="Han B."/>
            <person name="Song L."/>
            <person name="Shu W."/>
        </authorList>
    </citation>
    <scope>NUCLEOTIDE SEQUENCE</scope>
    <source>
        <strain evidence="4">FACHB-1375</strain>
    </source>
</reference>
<dbReference type="PANTHER" id="PTHR44591:SF23">
    <property type="entry name" value="CHEY SUBFAMILY"/>
    <property type="match status" value="1"/>
</dbReference>
<dbReference type="SMART" id="SM00448">
    <property type="entry name" value="REC"/>
    <property type="match status" value="1"/>
</dbReference>